<comment type="caution">
    <text evidence="1">The sequence shown here is derived from an EMBL/GenBank/DDBJ whole genome shotgun (WGS) entry which is preliminary data.</text>
</comment>
<dbReference type="Proteomes" id="UP000886857">
    <property type="component" value="Unassembled WGS sequence"/>
</dbReference>
<reference evidence="1" key="1">
    <citation type="submission" date="2020-10" db="EMBL/GenBank/DDBJ databases">
        <authorList>
            <person name="Gilroy R."/>
        </authorList>
    </citation>
    <scope>NUCLEOTIDE SEQUENCE</scope>
    <source>
        <strain evidence="1">10406</strain>
    </source>
</reference>
<gene>
    <name evidence="1" type="ORF">IAC73_06160</name>
</gene>
<sequence length="490" mass="53317">MSKKKTIIVVALIVLLAAAVVLTACNSYKWDSIGAGDSGAAVMSNGGYYVEQGRYAYFINGYVGDGADNTWGSPYKQSIMRAELNADGTVNNATAKVVVPKSIYNSSASGGFAVYGDWIYYATPNNDEDSTGTPSTTHTDFMRTKTDGSVTQLIGTINSRSSNYLFTPTRVLFSTDSNATVYYFDFSGMKTNKSSDNRKGVTEGVLIENASSLVWGYDLDRAANAGSQVSDYIFYTEKLTGDNDSYEFYNKLCCVRYDGSDRRVLLDNTSFLGEGEDYLVTPQKVFNFSLQKLFYESDGEVTLYYTKSIEVNGASSSQGLYYNTFTLDGGLTAAGEKKLSSRDLTTFYPLGEEQGVLAQIDSKYYLVNGTGENKLALGASSATVQAVAGGYIYYTASNALYRISLDGAATSGSPNAECLIAGGIKTDWLSLEFVSDADATVMFWFDTENYNYLSYAVLTAYDGEKLEPVMIGAMTDEDKAAKEEAEKEEE</sequence>
<accession>A0A9D1SW91</accession>
<evidence type="ECO:0008006" key="3">
    <source>
        <dbReference type="Google" id="ProtNLM"/>
    </source>
</evidence>
<protein>
    <recommendedName>
        <fullName evidence="3">DUF5050 domain-containing protein</fullName>
    </recommendedName>
</protein>
<dbReference type="PROSITE" id="PS51257">
    <property type="entry name" value="PROKAR_LIPOPROTEIN"/>
    <property type="match status" value="1"/>
</dbReference>
<evidence type="ECO:0000313" key="2">
    <source>
        <dbReference type="Proteomes" id="UP000886857"/>
    </source>
</evidence>
<dbReference type="EMBL" id="DVOE01000092">
    <property type="protein sequence ID" value="HIU99407.1"/>
    <property type="molecule type" value="Genomic_DNA"/>
</dbReference>
<evidence type="ECO:0000313" key="1">
    <source>
        <dbReference type="EMBL" id="HIU99407.1"/>
    </source>
</evidence>
<organism evidence="1 2">
    <name type="scientific">Candidatus Limadaptatus stercoripullorum</name>
    <dbReference type="NCBI Taxonomy" id="2840846"/>
    <lineage>
        <taxon>Bacteria</taxon>
        <taxon>Bacillati</taxon>
        <taxon>Bacillota</taxon>
        <taxon>Clostridia</taxon>
        <taxon>Eubacteriales</taxon>
        <taxon>Candidatus Limadaptatus</taxon>
    </lineage>
</organism>
<proteinExistence type="predicted"/>
<reference evidence="1" key="2">
    <citation type="journal article" date="2021" name="PeerJ">
        <title>Extensive microbial diversity within the chicken gut microbiome revealed by metagenomics and culture.</title>
        <authorList>
            <person name="Gilroy R."/>
            <person name="Ravi A."/>
            <person name="Getino M."/>
            <person name="Pursley I."/>
            <person name="Horton D.L."/>
            <person name="Alikhan N.F."/>
            <person name="Baker D."/>
            <person name="Gharbi K."/>
            <person name="Hall N."/>
            <person name="Watson M."/>
            <person name="Adriaenssens E.M."/>
            <person name="Foster-Nyarko E."/>
            <person name="Jarju S."/>
            <person name="Secka A."/>
            <person name="Antonio M."/>
            <person name="Oren A."/>
            <person name="Chaudhuri R.R."/>
            <person name="La Ragione R."/>
            <person name="Hildebrand F."/>
            <person name="Pallen M.J."/>
        </authorList>
    </citation>
    <scope>NUCLEOTIDE SEQUENCE</scope>
    <source>
        <strain evidence="1">10406</strain>
    </source>
</reference>
<dbReference type="AlphaFoldDB" id="A0A9D1SW91"/>
<name>A0A9D1SW91_9FIRM</name>